<dbReference type="Pfam" id="PF13635">
    <property type="entry name" value="DUF4143"/>
    <property type="match status" value="1"/>
</dbReference>
<accession>A0A3B0VET3</accession>
<proteinExistence type="predicted"/>
<feature type="domain" description="AAA" evidence="1">
    <location>
        <begin position="39"/>
        <end position="172"/>
    </location>
</feature>
<feature type="domain" description="DUF4143" evidence="2">
    <location>
        <begin position="229"/>
        <end position="366"/>
    </location>
</feature>
<evidence type="ECO:0000259" key="1">
    <source>
        <dbReference type="Pfam" id="PF13173"/>
    </source>
</evidence>
<organism evidence="3">
    <name type="scientific">hydrothermal vent metagenome</name>
    <dbReference type="NCBI Taxonomy" id="652676"/>
    <lineage>
        <taxon>unclassified sequences</taxon>
        <taxon>metagenomes</taxon>
        <taxon>ecological metagenomes</taxon>
    </lineage>
</organism>
<dbReference type="InterPro" id="IPR025420">
    <property type="entry name" value="DUF4143"/>
</dbReference>
<dbReference type="Pfam" id="PF13173">
    <property type="entry name" value="AAA_14"/>
    <property type="match status" value="1"/>
</dbReference>
<sequence>MDKRKLRELLIEHKEHALKAGDYFARQAASDPDRLFTQKEIHTITGVRRSGKSTLMRLLMKKLLDSGRAVRNQLFFLNFEDERFAEFVLDDFQALYEAYLEIEAPAGKKYFFLDEIQNIPGWQRWVNRLYEFEDIKIFVTGSNAAMLSAEIAAALTGRNRIIELYPFSFLEFVQAKGTIPDERDFLRPEKRAALVHLFDRYLQTGGFPEAVKTGDTSILQEYFRDIIYRDIVARHGIRNVHELRELVLYLASNLSCMMSYKKLQSLISVKSTNTVKKYLGYLADAYLFISVDLFDYSVKKQIYNPAKIYCIDHALAAAAGFRFSADIGRTLENIVCLELKRRGHEIYYWRNRTGLEVDFVIKQGLDITGAIQVCHDLEAPDTKRREIKAAIAAAKTFDLDTVKIITSDAWQEETFDGIKIDCIPIWKWLLG</sequence>
<dbReference type="EMBL" id="UOEY01000064">
    <property type="protein sequence ID" value="VAW38843.1"/>
    <property type="molecule type" value="Genomic_DNA"/>
</dbReference>
<dbReference type="PANTHER" id="PTHR33295:SF8">
    <property type="entry name" value="AAA+ ATPASE DOMAIN-CONTAINING PROTEIN"/>
    <property type="match status" value="1"/>
</dbReference>
<dbReference type="PANTHER" id="PTHR33295">
    <property type="entry name" value="ATPASE"/>
    <property type="match status" value="1"/>
</dbReference>
<evidence type="ECO:0000259" key="2">
    <source>
        <dbReference type="Pfam" id="PF13635"/>
    </source>
</evidence>
<dbReference type="AlphaFoldDB" id="A0A3B0VET3"/>
<gene>
    <name evidence="3" type="ORF">MNBD_DELTA04-1777</name>
</gene>
<evidence type="ECO:0000313" key="3">
    <source>
        <dbReference type="EMBL" id="VAW38843.1"/>
    </source>
</evidence>
<dbReference type="InterPro" id="IPR041682">
    <property type="entry name" value="AAA_14"/>
</dbReference>
<reference evidence="3" key="1">
    <citation type="submission" date="2018-06" db="EMBL/GenBank/DDBJ databases">
        <authorList>
            <person name="Zhirakovskaya E."/>
        </authorList>
    </citation>
    <scope>NUCLEOTIDE SEQUENCE</scope>
</reference>
<name>A0A3B0VET3_9ZZZZ</name>
<protein>
    <submittedName>
        <fullName evidence="3">Uncharacterized ATPase, AAA superfamily</fullName>
    </submittedName>
</protein>
<dbReference type="InterPro" id="IPR027417">
    <property type="entry name" value="P-loop_NTPase"/>
</dbReference>
<dbReference type="SUPFAM" id="SSF52540">
    <property type="entry name" value="P-loop containing nucleoside triphosphate hydrolases"/>
    <property type="match status" value="1"/>
</dbReference>